<evidence type="ECO:0000313" key="3">
    <source>
        <dbReference type="Proteomes" id="UP000070810"/>
    </source>
</evidence>
<gene>
    <name evidence="2" type="ORF">NS354_03175</name>
</gene>
<keyword evidence="1" id="KW-1133">Transmembrane helix</keyword>
<dbReference type="RefSeq" id="WP_058593166.1">
    <property type="nucleotide sequence ID" value="NZ_LDRK01000015.1"/>
</dbReference>
<feature type="transmembrane region" description="Helical" evidence="1">
    <location>
        <begin position="75"/>
        <end position="93"/>
    </location>
</feature>
<evidence type="ECO:0000313" key="2">
    <source>
        <dbReference type="EMBL" id="KTR86753.1"/>
    </source>
</evidence>
<accession>A0A147EQJ9</accession>
<dbReference type="PATRIC" id="fig|1079994.3.peg.622"/>
<dbReference type="EMBL" id="LDRK01000015">
    <property type="protein sequence ID" value="KTR86753.1"/>
    <property type="molecule type" value="Genomic_DNA"/>
</dbReference>
<keyword evidence="1" id="KW-0812">Transmembrane</keyword>
<keyword evidence="1" id="KW-0472">Membrane</keyword>
<comment type="caution">
    <text evidence="2">The sequence shown here is derived from an EMBL/GenBank/DDBJ whole genome shotgun (WGS) entry which is preliminary data.</text>
</comment>
<dbReference type="Proteomes" id="UP000070810">
    <property type="component" value="Unassembled WGS sequence"/>
</dbReference>
<name>A0A147EQJ9_9MICO</name>
<dbReference type="AlphaFoldDB" id="A0A147EQJ9"/>
<proteinExistence type="predicted"/>
<evidence type="ECO:0000256" key="1">
    <source>
        <dbReference type="SAM" id="Phobius"/>
    </source>
</evidence>
<reference evidence="2 3" key="1">
    <citation type="journal article" date="2016" name="Front. Microbiol.">
        <title>Genomic Resource of Rice Seed Associated Bacteria.</title>
        <authorList>
            <person name="Midha S."/>
            <person name="Bansal K."/>
            <person name="Sharma S."/>
            <person name="Kumar N."/>
            <person name="Patil P.P."/>
            <person name="Chaudhry V."/>
            <person name="Patil P.B."/>
        </authorList>
    </citation>
    <scope>NUCLEOTIDE SEQUENCE [LARGE SCALE GENOMIC DNA]</scope>
    <source>
        <strain evidence="2 3">NS354</strain>
    </source>
</reference>
<dbReference type="OrthoDB" id="4991538at2"/>
<sequence length="106" mass="10912">MLKLIASWTVGLLLGLLYLYAVVAGIGNFVGIAGLSDALGTGLSGSGRIWLIVGIAMPLVVLAAALLVGRGRRAGIRILLLAAGVALVAAWQIDLMHVIPESSYFA</sequence>
<organism evidence="2 3">
    <name type="scientific">Leucobacter chromiiresistens</name>
    <dbReference type="NCBI Taxonomy" id="1079994"/>
    <lineage>
        <taxon>Bacteria</taxon>
        <taxon>Bacillati</taxon>
        <taxon>Actinomycetota</taxon>
        <taxon>Actinomycetes</taxon>
        <taxon>Micrococcales</taxon>
        <taxon>Microbacteriaceae</taxon>
        <taxon>Leucobacter</taxon>
    </lineage>
</organism>
<keyword evidence="3" id="KW-1185">Reference proteome</keyword>
<protein>
    <submittedName>
        <fullName evidence="2">Uncharacterized protein</fullName>
    </submittedName>
</protein>
<feature type="transmembrane region" description="Helical" evidence="1">
    <location>
        <begin position="48"/>
        <end position="68"/>
    </location>
</feature>